<dbReference type="Proteomes" id="UP000320876">
    <property type="component" value="Unassembled WGS sequence"/>
</dbReference>
<comment type="caution">
    <text evidence="5">The sequence shown here is derived from an EMBL/GenBank/DDBJ whole genome shotgun (WGS) entry which is preliminary data.</text>
</comment>
<evidence type="ECO:0000259" key="4">
    <source>
        <dbReference type="Pfam" id="PF00291"/>
    </source>
</evidence>
<comment type="cofactor">
    <cofactor evidence="1">
        <name>pyridoxal 5'-phosphate</name>
        <dbReference type="ChEBI" id="CHEBI:597326"/>
    </cofactor>
</comment>
<dbReference type="GO" id="GO:0006567">
    <property type="term" value="P:L-threonine catabolic process"/>
    <property type="evidence" value="ECO:0007669"/>
    <property type="project" value="TreeGrafter"/>
</dbReference>
<dbReference type="EMBL" id="VFML01000002">
    <property type="protein sequence ID" value="TQI94061.1"/>
    <property type="molecule type" value="Genomic_DNA"/>
</dbReference>
<evidence type="ECO:0000256" key="3">
    <source>
        <dbReference type="ARBA" id="ARBA00023239"/>
    </source>
</evidence>
<dbReference type="InterPro" id="IPR036052">
    <property type="entry name" value="TrpB-like_PALP_sf"/>
</dbReference>
<gene>
    <name evidence="5" type="ORF">FB471_6212</name>
</gene>
<dbReference type="GO" id="GO:0004794">
    <property type="term" value="F:threonine deaminase activity"/>
    <property type="evidence" value="ECO:0007669"/>
    <property type="project" value="TreeGrafter"/>
</dbReference>
<dbReference type="GO" id="GO:0003941">
    <property type="term" value="F:L-serine ammonia-lyase activity"/>
    <property type="evidence" value="ECO:0007669"/>
    <property type="project" value="TreeGrafter"/>
</dbReference>
<dbReference type="PANTHER" id="PTHR48078:SF6">
    <property type="entry name" value="L-THREONINE DEHYDRATASE CATABOLIC TDCB"/>
    <property type="match status" value="1"/>
</dbReference>
<sequence>MPSTQPHRQVRVPSVADLDRAWSVVRARLRPTPLDRGDAAGELAGPALKLESLQPTGAFKVRGALSAVAALDPELPVVAASAGNHGLGVAFAARTLGRSATIVVPGNASRAKVDKLRALGIDLVEVGQSYDEAERHALDLAAAGAHFLSPYNDPEVIGGQGTIGYELAEQLDGPLTVVCGVGGGGLAAGLGLWASTRADVRVVGVEMEASTALSASVRAGRWVAVEVGPTVADGLSGNIEIDSVTIGLVSQHVDELVTVSEVELHEAMRYLAGSRGVVAEGAGAAPVAALLSGKVDARGTAVAVISGRNIALPLVAELLGAPG</sequence>
<dbReference type="GO" id="GO:0006565">
    <property type="term" value="P:L-serine catabolic process"/>
    <property type="evidence" value="ECO:0007669"/>
    <property type="project" value="TreeGrafter"/>
</dbReference>
<protein>
    <submittedName>
        <fullName evidence="5">Threonine dehydratase</fullName>
    </submittedName>
</protein>
<dbReference type="RefSeq" id="WP_142003341.1">
    <property type="nucleotide sequence ID" value="NZ_VFML01000002.1"/>
</dbReference>
<keyword evidence="3" id="KW-0456">Lyase</keyword>
<dbReference type="SUPFAM" id="SSF53686">
    <property type="entry name" value="Tryptophan synthase beta subunit-like PLP-dependent enzymes"/>
    <property type="match status" value="1"/>
</dbReference>
<evidence type="ECO:0000313" key="6">
    <source>
        <dbReference type="Proteomes" id="UP000320876"/>
    </source>
</evidence>
<organism evidence="5 6">
    <name type="scientific">Amycolatopsis cihanbeyliensis</name>
    <dbReference type="NCBI Taxonomy" id="1128664"/>
    <lineage>
        <taxon>Bacteria</taxon>
        <taxon>Bacillati</taxon>
        <taxon>Actinomycetota</taxon>
        <taxon>Actinomycetes</taxon>
        <taxon>Pseudonocardiales</taxon>
        <taxon>Pseudonocardiaceae</taxon>
        <taxon>Amycolatopsis</taxon>
    </lineage>
</organism>
<reference evidence="5 6" key="1">
    <citation type="submission" date="2019-06" db="EMBL/GenBank/DDBJ databases">
        <title>Sequencing the genomes of 1000 actinobacteria strains.</title>
        <authorList>
            <person name="Klenk H.-P."/>
        </authorList>
    </citation>
    <scope>NUCLEOTIDE SEQUENCE [LARGE SCALE GENOMIC DNA]</scope>
    <source>
        <strain evidence="5 6">DSM 45679</strain>
    </source>
</reference>
<dbReference type="InterPro" id="IPR050147">
    <property type="entry name" value="Ser/Thr_Dehydratase"/>
</dbReference>
<evidence type="ECO:0000256" key="1">
    <source>
        <dbReference type="ARBA" id="ARBA00001933"/>
    </source>
</evidence>
<evidence type="ECO:0000313" key="5">
    <source>
        <dbReference type="EMBL" id="TQI94061.1"/>
    </source>
</evidence>
<dbReference type="Pfam" id="PF00291">
    <property type="entry name" value="PALP"/>
    <property type="match status" value="1"/>
</dbReference>
<dbReference type="OrthoDB" id="4408011at2"/>
<dbReference type="PANTHER" id="PTHR48078">
    <property type="entry name" value="THREONINE DEHYDRATASE, MITOCHONDRIAL-RELATED"/>
    <property type="match status" value="1"/>
</dbReference>
<keyword evidence="6" id="KW-1185">Reference proteome</keyword>
<dbReference type="Gene3D" id="3.40.50.1100">
    <property type="match status" value="2"/>
</dbReference>
<name>A0A542CTB3_AMYCI</name>
<keyword evidence="2" id="KW-0663">Pyridoxal phosphate</keyword>
<evidence type="ECO:0000256" key="2">
    <source>
        <dbReference type="ARBA" id="ARBA00022898"/>
    </source>
</evidence>
<dbReference type="AlphaFoldDB" id="A0A542CTB3"/>
<feature type="domain" description="Tryptophan synthase beta chain-like PALP" evidence="4">
    <location>
        <begin position="29"/>
        <end position="307"/>
    </location>
</feature>
<dbReference type="InterPro" id="IPR001926">
    <property type="entry name" value="TrpB-like_PALP"/>
</dbReference>
<proteinExistence type="predicted"/>
<accession>A0A542CTB3</accession>
<dbReference type="GO" id="GO:0009097">
    <property type="term" value="P:isoleucine biosynthetic process"/>
    <property type="evidence" value="ECO:0007669"/>
    <property type="project" value="TreeGrafter"/>
</dbReference>